<evidence type="ECO:0000313" key="3">
    <source>
        <dbReference type="Proteomes" id="UP000199532"/>
    </source>
</evidence>
<feature type="transmembrane region" description="Helical" evidence="1">
    <location>
        <begin position="12"/>
        <end position="29"/>
    </location>
</feature>
<protein>
    <submittedName>
        <fullName evidence="2">Uncharacterized protein</fullName>
    </submittedName>
</protein>
<reference evidence="2 3" key="1">
    <citation type="submission" date="2016-10" db="EMBL/GenBank/DDBJ databases">
        <authorList>
            <person name="de Groot N.N."/>
        </authorList>
    </citation>
    <scope>NUCLEOTIDE SEQUENCE [LARGE SCALE GENOMIC DNA]</scope>
    <source>
        <strain evidence="2 3">DSM 19938</strain>
    </source>
</reference>
<dbReference type="RefSeq" id="WP_177197124.1">
    <property type="nucleotide sequence ID" value="NZ_FNXY01000008.1"/>
</dbReference>
<dbReference type="Proteomes" id="UP000199532">
    <property type="component" value="Unassembled WGS sequence"/>
</dbReference>
<keyword evidence="1" id="KW-1133">Transmembrane helix</keyword>
<dbReference type="AlphaFoldDB" id="A0A1H6Z4J9"/>
<dbReference type="EMBL" id="FNXY01000008">
    <property type="protein sequence ID" value="SEJ46337.1"/>
    <property type="molecule type" value="Genomic_DNA"/>
</dbReference>
<dbReference type="STRING" id="408657.SAMN04487995_4794"/>
<keyword evidence="1" id="KW-0812">Transmembrane</keyword>
<accession>A0A1H6Z4J9</accession>
<keyword evidence="1" id="KW-0472">Membrane</keyword>
<keyword evidence="3" id="KW-1185">Reference proteome</keyword>
<sequence length="51" mass="6041">MKINKIILEAIKWLRYITIAYMLGFANVLNQETKTMDDTFNKIEQTSEDED</sequence>
<evidence type="ECO:0000256" key="1">
    <source>
        <dbReference type="SAM" id="Phobius"/>
    </source>
</evidence>
<organism evidence="2 3">
    <name type="scientific">Dyadobacter koreensis</name>
    <dbReference type="NCBI Taxonomy" id="408657"/>
    <lineage>
        <taxon>Bacteria</taxon>
        <taxon>Pseudomonadati</taxon>
        <taxon>Bacteroidota</taxon>
        <taxon>Cytophagia</taxon>
        <taxon>Cytophagales</taxon>
        <taxon>Spirosomataceae</taxon>
        <taxon>Dyadobacter</taxon>
    </lineage>
</organism>
<evidence type="ECO:0000313" key="2">
    <source>
        <dbReference type="EMBL" id="SEJ46337.1"/>
    </source>
</evidence>
<gene>
    <name evidence="2" type="ORF">SAMN04487995_4794</name>
</gene>
<name>A0A1H6Z4J9_9BACT</name>
<proteinExistence type="predicted"/>